<sequence>MLKILLLALSHSDEENDSIEILQRPHYKYHRYSLDLPGIMTKEQQTQIGVAGPKLIVAMVGLPARGKSYIVKKLRRYLTWLQYETKIFNVGNLRRNTAQLIKNGTAPNNHSHSFFDPNNEYAKNVRDQLAMDSLDELIYWLKTGGRVGIHDATNSTIARRKKILERCQRENNFKVLFIESICDDKEVLESNMRLKLSGPDYKNVDPEEALDDFRRRVANYERAYETIGEEEEKTDVEYCKLINVGKKIIAHNIKGYLSGQCIFYLMNLNLIDRQIWLTRHGESADNVSGRIGGDSSLSEKGRKFAACLSRFVHAQKMLFRQKQLENYREKIGSSTPPPEPPERNFLVWTSMLKRTIETVESLDPKEFDIMHIRFLNEIYAGRCEGKTYQEIEQSYPEEFNARKNNKLYYRYPGMGGESYLDVIHRVNPLIIELERMTDNILVVTHRVVLRIILAYFLDVEKEKVPDMDVPLHTLYCLQPKAYGSELTKWKYDDEQDQFFQIDLKNTTLSPISPTSPTCLQRQYHVTSGKFMSTPLDNNMKIDPNDPLVTKIRSDPEILVSIQEFSQLLQGKGVDISRGQMPSMLQMAKLASDKEINAKITNINTLLNRAGITLDSQTIQKFMNWANSDKASELNVSQNSTQKIPSQATTLTPKADIIEKSKETTSSPEKATFNQVESKVMAADTAKTATSKTTKEQPKESVGFIARIKSWIFKT</sequence>
<dbReference type="GO" id="GO:0005829">
    <property type="term" value="C:cytosol"/>
    <property type="evidence" value="ECO:0007669"/>
    <property type="project" value="TreeGrafter"/>
</dbReference>
<dbReference type="PANTHER" id="PTHR10606:SF32">
    <property type="entry name" value="6-PHOSPHOFRUCTO-2-KINASE 1"/>
    <property type="match status" value="1"/>
</dbReference>
<dbReference type="Pfam" id="PF01591">
    <property type="entry name" value="6PF2K"/>
    <property type="match status" value="1"/>
</dbReference>
<dbReference type="SMART" id="SM00855">
    <property type="entry name" value="PGAM"/>
    <property type="match status" value="1"/>
</dbReference>
<reference evidence="4" key="1">
    <citation type="submission" date="2020-05" db="EMBL/GenBank/DDBJ databases">
        <authorList>
            <person name="Rincon C."/>
            <person name="Sanders R I."/>
            <person name="Robbins C."/>
            <person name="Chaturvedi A."/>
        </authorList>
    </citation>
    <scope>NUCLEOTIDE SEQUENCE</scope>
    <source>
        <strain evidence="4">CHB12</strain>
    </source>
</reference>
<keyword evidence="1" id="KW-0547">Nucleotide-binding</keyword>
<evidence type="ECO:0000259" key="3">
    <source>
        <dbReference type="Pfam" id="PF01591"/>
    </source>
</evidence>
<feature type="domain" description="6-phosphofructo-2-kinase" evidence="3">
    <location>
        <begin position="52"/>
        <end position="270"/>
    </location>
</feature>
<comment type="caution">
    <text evidence="4">The sequence shown here is derived from an EMBL/GenBank/DDBJ whole genome shotgun (WGS) entry which is preliminary data.</text>
</comment>
<gene>
    <name evidence="4" type="ORF">CHRIB12_LOCUS16364</name>
</gene>
<name>A0A915ZL92_9GLOM</name>
<dbReference type="EMBL" id="CAGKOT010000039">
    <property type="protein sequence ID" value="CAB5378780.1"/>
    <property type="molecule type" value="Genomic_DNA"/>
</dbReference>
<dbReference type="PROSITE" id="PS00175">
    <property type="entry name" value="PG_MUTASE"/>
    <property type="match status" value="1"/>
</dbReference>
<keyword evidence="2" id="KW-0067">ATP-binding</keyword>
<dbReference type="VEuPathDB" id="FungiDB:RhiirFUN_018020"/>
<dbReference type="GO" id="GO:0006000">
    <property type="term" value="P:fructose metabolic process"/>
    <property type="evidence" value="ECO:0007669"/>
    <property type="project" value="InterPro"/>
</dbReference>
<evidence type="ECO:0000313" key="5">
    <source>
        <dbReference type="Proteomes" id="UP000684084"/>
    </source>
</evidence>
<evidence type="ECO:0000313" key="4">
    <source>
        <dbReference type="EMBL" id="CAB5378780.1"/>
    </source>
</evidence>
<dbReference type="AlphaFoldDB" id="A0A915ZL92"/>
<protein>
    <recommendedName>
        <fullName evidence="3">6-phosphofructo-2-kinase domain-containing protein</fullName>
    </recommendedName>
</protein>
<dbReference type="Proteomes" id="UP000684084">
    <property type="component" value="Unassembled WGS sequence"/>
</dbReference>
<dbReference type="InterPro" id="IPR003094">
    <property type="entry name" value="6Pfruct_kin"/>
</dbReference>
<dbReference type="GO" id="GO:0006003">
    <property type="term" value="P:fructose 2,6-bisphosphate metabolic process"/>
    <property type="evidence" value="ECO:0007669"/>
    <property type="project" value="InterPro"/>
</dbReference>
<proteinExistence type="predicted"/>
<evidence type="ECO:0000256" key="2">
    <source>
        <dbReference type="ARBA" id="ARBA00022840"/>
    </source>
</evidence>
<dbReference type="InterPro" id="IPR013079">
    <property type="entry name" value="6Phosfructo_kin"/>
</dbReference>
<dbReference type="GO" id="GO:0003873">
    <property type="term" value="F:6-phosphofructo-2-kinase activity"/>
    <property type="evidence" value="ECO:0007669"/>
    <property type="project" value="InterPro"/>
</dbReference>
<dbReference type="FunFam" id="3.40.50.300:FF:000644">
    <property type="entry name" value="GpmB, Fructose-2,6-bisphosphatase"/>
    <property type="match status" value="1"/>
</dbReference>
<dbReference type="GO" id="GO:0005524">
    <property type="term" value="F:ATP binding"/>
    <property type="evidence" value="ECO:0007669"/>
    <property type="project" value="UniProtKB-KW"/>
</dbReference>
<dbReference type="InterPro" id="IPR013078">
    <property type="entry name" value="His_Pase_superF_clade-1"/>
</dbReference>
<accession>A0A915ZL92</accession>
<dbReference type="CDD" id="cd07067">
    <property type="entry name" value="HP_PGM_like"/>
    <property type="match status" value="1"/>
</dbReference>
<organism evidence="4 5">
    <name type="scientific">Rhizophagus irregularis</name>
    <dbReference type="NCBI Taxonomy" id="588596"/>
    <lineage>
        <taxon>Eukaryota</taxon>
        <taxon>Fungi</taxon>
        <taxon>Fungi incertae sedis</taxon>
        <taxon>Mucoromycota</taxon>
        <taxon>Glomeromycotina</taxon>
        <taxon>Glomeromycetes</taxon>
        <taxon>Glomerales</taxon>
        <taxon>Glomeraceae</taxon>
        <taxon>Rhizophagus</taxon>
    </lineage>
</organism>
<evidence type="ECO:0000256" key="1">
    <source>
        <dbReference type="ARBA" id="ARBA00022741"/>
    </source>
</evidence>
<dbReference type="Pfam" id="PF00300">
    <property type="entry name" value="His_Phos_1"/>
    <property type="match status" value="2"/>
</dbReference>
<dbReference type="OrthoDB" id="267323at2759"/>
<dbReference type="InterPro" id="IPR001345">
    <property type="entry name" value="PG/BPGM_mutase_AS"/>
</dbReference>
<dbReference type="PANTHER" id="PTHR10606">
    <property type="entry name" value="6-PHOSPHOFRUCTO-2-KINASE/FRUCTOSE-2,6-BISPHOSPHATASE"/>
    <property type="match status" value="1"/>
</dbReference>
<dbReference type="VEuPathDB" id="FungiDB:RhiirFUN_018019"/>